<dbReference type="WBParaSite" id="PDA_v2.g14747.t1">
    <property type="protein sequence ID" value="PDA_v2.g14747.t1"/>
    <property type="gene ID" value="PDA_v2.g14747"/>
</dbReference>
<name>A0A914PJ04_9BILA</name>
<feature type="compositionally biased region" description="Polar residues" evidence="1">
    <location>
        <begin position="80"/>
        <end position="115"/>
    </location>
</feature>
<keyword evidence="2" id="KW-0732">Signal</keyword>
<accession>A0A914PJ04</accession>
<protein>
    <submittedName>
        <fullName evidence="4">Uncharacterized protein</fullName>
    </submittedName>
</protein>
<feature type="compositionally biased region" description="Basic and acidic residues" evidence="1">
    <location>
        <begin position="136"/>
        <end position="151"/>
    </location>
</feature>
<reference evidence="4" key="1">
    <citation type="submission" date="2022-11" db="UniProtKB">
        <authorList>
            <consortium name="WormBaseParasite"/>
        </authorList>
    </citation>
    <scope>IDENTIFICATION</scope>
</reference>
<keyword evidence="3" id="KW-1185">Reference proteome</keyword>
<organism evidence="3 4">
    <name type="scientific">Panagrolaimus davidi</name>
    <dbReference type="NCBI Taxonomy" id="227884"/>
    <lineage>
        <taxon>Eukaryota</taxon>
        <taxon>Metazoa</taxon>
        <taxon>Ecdysozoa</taxon>
        <taxon>Nematoda</taxon>
        <taxon>Chromadorea</taxon>
        <taxon>Rhabditida</taxon>
        <taxon>Tylenchina</taxon>
        <taxon>Panagrolaimomorpha</taxon>
        <taxon>Panagrolaimoidea</taxon>
        <taxon>Panagrolaimidae</taxon>
        <taxon>Panagrolaimus</taxon>
    </lineage>
</organism>
<sequence length="197" mass="21690">MLFVFLIIVLIIFGECKIHRYKRATLLAAACKRYPTLAFCKKGPVNPSEELSPKKLSSPIQPKPILSKPTPSNLVPFDSEQFSESLTSKSHPSRLSSMNPSTVSGGTKSMQQPKSSIPEPVPFDSERFFGRLGGGDYDRTDQLEGSRKEGENTTFQKISAKSRPLNGIDSRLSKIPPKDSDPIPFDTEQFGTNGGKK</sequence>
<feature type="signal peptide" evidence="2">
    <location>
        <begin position="1"/>
        <end position="16"/>
    </location>
</feature>
<evidence type="ECO:0000313" key="3">
    <source>
        <dbReference type="Proteomes" id="UP000887578"/>
    </source>
</evidence>
<proteinExistence type="predicted"/>
<evidence type="ECO:0000313" key="4">
    <source>
        <dbReference type="WBParaSite" id="PDA_v2.g14747.t1"/>
    </source>
</evidence>
<evidence type="ECO:0000256" key="2">
    <source>
        <dbReference type="SAM" id="SignalP"/>
    </source>
</evidence>
<feature type="chain" id="PRO_5037894124" evidence="2">
    <location>
        <begin position="17"/>
        <end position="197"/>
    </location>
</feature>
<evidence type="ECO:0000256" key="1">
    <source>
        <dbReference type="SAM" id="MobiDB-lite"/>
    </source>
</evidence>
<dbReference type="AlphaFoldDB" id="A0A914PJ04"/>
<feature type="region of interest" description="Disordered" evidence="1">
    <location>
        <begin position="45"/>
        <end position="197"/>
    </location>
</feature>
<dbReference type="Proteomes" id="UP000887578">
    <property type="component" value="Unplaced"/>
</dbReference>